<dbReference type="GO" id="GO:0005634">
    <property type="term" value="C:nucleus"/>
    <property type="evidence" value="ECO:0007669"/>
    <property type="project" value="TreeGrafter"/>
</dbReference>
<dbReference type="GO" id="GO:0070475">
    <property type="term" value="P:rRNA base methylation"/>
    <property type="evidence" value="ECO:0007669"/>
    <property type="project" value="TreeGrafter"/>
</dbReference>
<dbReference type="GO" id="GO:0008168">
    <property type="term" value="F:methyltransferase activity"/>
    <property type="evidence" value="ECO:0007669"/>
    <property type="project" value="UniProtKB-KW"/>
</dbReference>
<dbReference type="PANTHER" id="PTHR13393:SF0">
    <property type="entry name" value="RNA N6-ADENOSINE-METHYLTRANSFERASE METTL16"/>
    <property type="match status" value="1"/>
</dbReference>
<accession>A0A101MK54</accession>
<dbReference type="SUPFAM" id="SSF53335">
    <property type="entry name" value="S-adenosyl-L-methionine-dependent methyltransferases"/>
    <property type="match status" value="1"/>
</dbReference>
<evidence type="ECO:0000256" key="2">
    <source>
        <dbReference type="ARBA" id="ARBA00022679"/>
    </source>
</evidence>
<dbReference type="EMBL" id="LLXE01000112">
    <property type="protein sequence ID" value="KUM62067.1"/>
    <property type="molecule type" value="Genomic_DNA"/>
</dbReference>
<evidence type="ECO:0000256" key="1">
    <source>
        <dbReference type="ARBA" id="ARBA00022603"/>
    </source>
</evidence>
<dbReference type="STRING" id="48697.A0A101MK54"/>
<evidence type="ECO:0008006" key="5">
    <source>
        <dbReference type="Google" id="ProtNLM"/>
    </source>
</evidence>
<name>A0A101MK54_PENFR</name>
<evidence type="ECO:0000313" key="4">
    <source>
        <dbReference type="Proteomes" id="UP000055045"/>
    </source>
</evidence>
<gene>
    <name evidence="3" type="ORF">ACN42_g5041</name>
</gene>
<keyword evidence="1" id="KW-0489">Methyltransferase</keyword>
<reference evidence="3 4" key="1">
    <citation type="submission" date="2015-10" db="EMBL/GenBank/DDBJ databases">
        <title>Genome sequencing of Penicillium freii.</title>
        <authorList>
            <person name="Nguyen H.D."/>
            <person name="Visagie C.M."/>
            <person name="Seifert K.A."/>
        </authorList>
    </citation>
    <scope>NUCLEOTIDE SEQUENCE [LARGE SCALE GENOMIC DNA]</scope>
    <source>
        <strain evidence="3 4">DAOM 242723</strain>
    </source>
</reference>
<keyword evidence="2" id="KW-0808">Transferase</keyword>
<keyword evidence="4" id="KW-1185">Reference proteome</keyword>
<protein>
    <recommendedName>
        <fullName evidence="5">U6 small nuclear RNA (adenine-(43)-N(6))-methyltransferase</fullName>
    </recommendedName>
</protein>
<dbReference type="Gene3D" id="3.40.50.150">
    <property type="entry name" value="Vaccinia Virus protein VP39"/>
    <property type="match status" value="1"/>
</dbReference>
<dbReference type="Proteomes" id="UP000055045">
    <property type="component" value="Unassembled WGS sequence"/>
</dbReference>
<proteinExistence type="predicted"/>
<comment type="caution">
    <text evidence="3">The sequence shown here is derived from an EMBL/GenBank/DDBJ whole genome shotgun (WGS) entry which is preliminary data.</text>
</comment>
<dbReference type="AlphaFoldDB" id="A0A101MK54"/>
<sequence>MESARSLYKNDIDFAALALQSRDFAKYLNQTGQLDFTDPAAVRQLTTTLLQQDFHLKVEIPEDRLCPPVPIRLNYILWLQDLLDSTAGGLHEGYDRDRDVIGLDMCVMSPSNLLIISDKVQWNGMHRHLPPSGLRDTATVELCSNWYVFESEDLRYPLINPTDIDSNNIRTSQHNVALNNLESRIQIVHSDPTGPLFPLEKLGRQTLDFTMCNPPFYASSDELKQSAQQKEQEPFSVSFISPTSRARQLYRTHPILPTYRPVLTYMKTCTGAAVEMVTSGGEVAFVKQMIDESLQLRDRIQWYTSMLGKLSSINVLVETLTKHGVTNFAVTEFEQGSKTKRWAVAWSWGDRRPAMNIARGIPGCPKSLLPFPADYTFTLPPGISIDAATATINAELGSLPWFWAWDQARSSGTGFAAENVWSRFARRKMKLASEEGAAKLKVIPTQVVLGVRLQIRLVRGQKPDEKEVRVLVRWAQGTDTVLFESFCGMVKRKLESR</sequence>
<evidence type="ECO:0000313" key="3">
    <source>
        <dbReference type="EMBL" id="KUM62067.1"/>
    </source>
</evidence>
<dbReference type="InterPro" id="IPR010286">
    <property type="entry name" value="METTL16/RlmF"/>
</dbReference>
<dbReference type="InterPro" id="IPR029063">
    <property type="entry name" value="SAM-dependent_MTases_sf"/>
</dbReference>
<organism evidence="3 4">
    <name type="scientific">Penicillium freii</name>
    <dbReference type="NCBI Taxonomy" id="48697"/>
    <lineage>
        <taxon>Eukaryota</taxon>
        <taxon>Fungi</taxon>
        <taxon>Dikarya</taxon>
        <taxon>Ascomycota</taxon>
        <taxon>Pezizomycotina</taxon>
        <taxon>Eurotiomycetes</taxon>
        <taxon>Eurotiomycetidae</taxon>
        <taxon>Eurotiales</taxon>
        <taxon>Aspergillaceae</taxon>
        <taxon>Penicillium</taxon>
    </lineage>
</organism>
<dbReference type="PANTHER" id="PTHR13393">
    <property type="entry name" value="SAM-DEPENDENT METHYLTRANSFERASE"/>
    <property type="match status" value="1"/>
</dbReference>
<dbReference type="Pfam" id="PF05971">
    <property type="entry name" value="Methyltransf_10"/>
    <property type="match status" value="2"/>
</dbReference>